<dbReference type="AlphaFoldDB" id="X0VRP8"/>
<organism evidence="1">
    <name type="scientific">marine sediment metagenome</name>
    <dbReference type="NCBI Taxonomy" id="412755"/>
    <lineage>
        <taxon>unclassified sequences</taxon>
        <taxon>metagenomes</taxon>
        <taxon>ecological metagenomes</taxon>
    </lineage>
</organism>
<evidence type="ECO:0000313" key="1">
    <source>
        <dbReference type="EMBL" id="GAG21079.1"/>
    </source>
</evidence>
<name>X0VRP8_9ZZZZ</name>
<protein>
    <submittedName>
        <fullName evidence="1">Uncharacterized protein</fullName>
    </submittedName>
</protein>
<feature type="non-terminal residue" evidence="1">
    <location>
        <position position="1"/>
    </location>
</feature>
<gene>
    <name evidence="1" type="ORF">S01H1_54918</name>
</gene>
<reference evidence="1" key="1">
    <citation type="journal article" date="2014" name="Front. Microbiol.">
        <title>High frequency of phylogenetically diverse reductive dehalogenase-homologous genes in deep subseafloor sedimentary metagenomes.</title>
        <authorList>
            <person name="Kawai M."/>
            <person name="Futagami T."/>
            <person name="Toyoda A."/>
            <person name="Takaki Y."/>
            <person name="Nishi S."/>
            <person name="Hori S."/>
            <person name="Arai W."/>
            <person name="Tsubouchi T."/>
            <person name="Morono Y."/>
            <person name="Uchiyama I."/>
            <person name="Ito T."/>
            <person name="Fujiyama A."/>
            <person name="Inagaki F."/>
            <person name="Takami H."/>
        </authorList>
    </citation>
    <scope>NUCLEOTIDE SEQUENCE</scope>
    <source>
        <strain evidence="1">Expedition CK06-06</strain>
    </source>
</reference>
<comment type="caution">
    <text evidence="1">The sequence shown here is derived from an EMBL/GenBank/DDBJ whole genome shotgun (WGS) entry which is preliminary data.</text>
</comment>
<sequence length="122" mass="13503">CFRPFYAGDFAKVICPDDPRTNDDDVALRFERASAEAQLTDFRGECDWYSPQPWFFVAGGLGCGRGTGTIPLTPLGLLPFICGSEGPYCTEPTEEGASWLTTCVDPRSTSEVKRLVISELWR</sequence>
<proteinExistence type="predicted"/>
<accession>X0VRP8</accession>
<dbReference type="EMBL" id="BARS01035662">
    <property type="protein sequence ID" value="GAG21079.1"/>
    <property type="molecule type" value="Genomic_DNA"/>
</dbReference>